<dbReference type="Gene3D" id="3.30.70.330">
    <property type="match status" value="4"/>
</dbReference>
<dbReference type="InterPro" id="IPR036053">
    <property type="entry name" value="PABP-dom"/>
</dbReference>
<evidence type="ECO:0000256" key="1">
    <source>
        <dbReference type="ARBA" id="ARBA00004496"/>
    </source>
</evidence>
<name>A0A819PVS4_9BILA</name>
<dbReference type="CDD" id="cd12379">
    <property type="entry name" value="RRM2_I_PABPs"/>
    <property type="match status" value="1"/>
</dbReference>
<keyword evidence="5 6" id="KW-0694">RNA-binding</keyword>
<comment type="function">
    <text evidence="7">Binds the poly(A) tail of mRNA.</text>
</comment>
<evidence type="ECO:0000256" key="2">
    <source>
        <dbReference type="ARBA" id="ARBA00008557"/>
    </source>
</evidence>
<accession>A0A819PVS4</accession>
<dbReference type="Proteomes" id="UP000663823">
    <property type="component" value="Unassembled WGS sequence"/>
</dbReference>
<evidence type="ECO:0000256" key="5">
    <source>
        <dbReference type="ARBA" id="ARBA00022884"/>
    </source>
</evidence>
<protein>
    <recommendedName>
        <fullName evidence="7">Polyadenylate-binding protein</fullName>
        <shortName evidence="7">PABP</shortName>
    </recommendedName>
</protein>
<dbReference type="NCBIfam" id="TIGR01628">
    <property type="entry name" value="PABP-1234"/>
    <property type="match status" value="1"/>
</dbReference>
<dbReference type="Gene3D" id="1.10.1900.10">
    <property type="entry name" value="c-terminal domain of poly(a) binding protein"/>
    <property type="match status" value="1"/>
</dbReference>
<reference evidence="10" key="1">
    <citation type="submission" date="2021-02" db="EMBL/GenBank/DDBJ databases">
        <authorList>
            <person name="Nowell W R."/>
        </authorList>
    </citation>
    <scope>NUCLEOTIDE SEQUENCE</scope>
</reference>
<evidence type="ECO:0000313" key="10">
    <source>
        <dbReference type="EMBL" id="CAF4020360.1"/>
    </source>
</evidence>
<evidence type="ECO:0000256" key="6">
    <source>
        <dbReference type="PROSITE-ProRule" id="PRU00176"/>
    </source>
</evidence>
<dbReference type="SMART" id="SM00361">
    <property type="entry name" value="RRM_1"/>
    <property type="match status" value="3"/>
</dbReference>
<comment type="subcellular location">
    <subcellularLocation>
        <location evidence="1 7">Cytoplasm</location>
    </subcellularLocation>
</comment>
<dbReference type="FunFam" id="3.30.70.330:FF:000091">
    <property type="entry name" value="Polyadenylate-binding protein"/>
    <property type="match status" value="1"/>
</dbReference>
<dbReference type="InterPro" id="IPR003954">
    <property type="entry name" value="RRM_euk-type"/>
</dbReference>
<dbReference type="AlphaFoldDB" id="A0A819PVS4"/>
<dbReference type="Pfam" id="PF00658">
    <property type="entry name" value="MLLE"/>
    <property type="match status" value="1"/>
</dbReference>
<dbReference type="SMART" id="SM00517">
    <property type="entry name" value="PolyA"/>
    <property type="match status" value="1"/>
</dbReference>
<dbReference type="SUPFAM" id="SSF63570">
    <property type="entry name" value="PABC (PABP) domain"/>
    <property type="match status" value="1"/>
</dbReference>
<dbReference type="Pfam" id="PF00076">
    <property type="entry name" value="RRM_1"/>
    <property type="match status" value="4"/>
</dbReference>
<evidence type="ECO:0000259" key="9">
    <source>
        <dbReference type="PROSITE" id="PS51309"/>
    </source>
</evidence>
<keyword evidence="3 7" id="KW-0963">Cytoplasm</keyword>
<feature type="domain" description="PABC" evidence="9">
    <location>
        <begin position="542"/>
        <end position="619"/>
    </location>
</feature>
<evidence type="ECO:0000259" key="8">
    <source>
        <dbReference type="PROSITE" id="PS50102"/>
    </source>
</evidence>
<organism evidence="10 11">
    <name type="scientific">Rotaria sordida</name>
    <dbReference type="NCBI Taxonomy" id="392033"/>
    <lineage>
        <taxon>Eukaryota</taxon>
        <taxon>Metazoa</taxon>
        <taxon>Spiralia</taxon>
        <taxon>Gnathifera</taxon>
        <taxon>Rotifera</taxon>
        <taxon>Eurotatoria</taxon>
        <taxon>Bdelloidea</taxon>
        <taxon>Philodinida</taxon>
        <taxon>Philodinidae</taxon>
        <taxon>Rotaria</taxon>
    </lineage>
</organism>
<dbReference type="InterPro" id="IPR035979">
    <property type="entry name" value="RBD_domain_sf"/>
</dbReference>
<feature type="domain" description="RRM" evidence="8">
    <location>
        <begin position="104"/>
        <end position="181"/>
    </location>
</feature>
<feature type="domain" description="RRM" evidence="8">
    <location>
        <begin position="301"/>
        <end position="377"/>
    </location>
</feature>
<proteinExistence type="inferred from homology"/>
<dbReference type="InterPro" id="IPR012677">
    <property type="entry name" value="Nucleotide-bd_a/b_plait_sf"/>
</dbReference>
<dbReference type="GO" id="GO:0005737">
    <property type="term" value="C:cytoplasm"/>
    <property type="evidence" value="ECO:0007669"/>
    <property type="project" value="UniProtKB-SubCell"/>
</dbReference>
<dbReference type="InterPro" id="IPR006515">
    <property type="entry name" value="PABP_1234"/>
</dbReference>
<dbReference type="InterPro" id="IPR002004">
    <property type="entry name" value="PABP_HYD_C"/>
</dbReference>
<evidence type="ECO:0000256" key="3">
    <source>
        <dbReference type="ARBA" id="ARBA00022490"/>
    </source>
</evidence>
<dbReference type="CDD" id="cd12381">
    <property type="entry name" value="RRM4_I_PABPs"/>
    <property type="match status" value="1"/>
</dbReference>
<dbReference type="PANTHER" id="PTHR24012">
    <property type="entry name" value="RNA BINDING PROTEIN"/>
    <property type="match status" value="1"/>
</dbReference>
<feature type="domain" description="RRM" evidence="8">
    <location>
        <begin position="16"/>
        <end position="94"/>
    </location>
</feature>
<evidence type="ECO:0000256" key="4">
    <source>
        <dbReference type="ARBA" id="ARBA00022737"/>
    </source>
</evidence>
<evidence type="ECO:0000313" key="11">
    <source>
        <dbReference type="Proteomes" id="UP000663823"/>
    </source>
</evidence>
<dbReference type="SMART" id="SM00360">
    <property type="entry name" value="RRM"/>
    <property type="match status" value="4"/>
</dbReference>
<dbReference type="PROSITE" id="PS50102">
    <property type="entry name" value="RRM"/>
    <property type="match status" value="4"/>
</dbReference>
<sequence>MASSSDLLGAPIISYTSLRVDNLHPDVNEAMLFDKFASVGPISSIRVFRNIITRRSLGYAEVNFQLAADAEYAFDTMNFDLLHGRPLRIMRCQRDSALRKSDVTKVFIENLDERIDDKLLYDTFSAFGNVLSCKIMTDENNQSKGYGFVHFETQDAADNAIQKVNGMSLADKKVHVSRLMSSNQQVDVDGARQLTNIFINNFGDQLDEEKLREILSKHGKVLSCKIEYDESGHSKGFAFCSFENPKEAEEAVQNLNGYSIGDKQLWVGRFQTKSEQLSEITRKKDLQRQERMNKYQNVNLYNLYISNLDDTIDDERLKKEFSKFGTITSARVMAENGRSRGFGFVSFSTTDEAAKAITEMNGSFVGSKPLYVALAQRKKERRMHLTNHHMQYIATAHVSPQMQLPFPNGMCLMMPYLLTPMDPSQPWNFSSSTPMPTYQLLQPCWSSPVTTNAMRPQTSTQMIGIQISPSAMTDVASRSTMPIGTQPTSKSGQMMPDTSVRPLVGVQSQQATAYTRTARNIPPNECIQNPTGFSDSIVVAEQEPLTLAALANATPLEQKQMLGERLFPLIQQIQLQLVGKITGMLLEIDNIELLHMLESTELLKAKFEEAIGILQTYQAKQAATNSAAQKKSYIII</sequence>
<dbReference type="EMBL" id="CAJOAX010007874">
    <property type="protein sequence ID" value="CAF4020360.1"/>
    <property type="molecule type" value="Genomic_DNA"/>
</dbReference>
<feature type="domain" description="RRM" evidence="8">
    <location>
        <begin position="195"/>
        <end position="272"/>
    </location>
</feature>
<gene>
    <name evidence="10" type="ORF">OTI717_LOCUS30060</name>
</gene>
<dbReference type="InterPro" id="IPR000504">
    <property type="entry name" value="RRM_dom"/>
</dbReference>
<dbReference type="SUPFAM" id="SSF54928">
    <property type="entry name" value="RNA-binding domain, RBD"/>
    <property type="match status" value="3"/>
</dbReference>
<evidence type="ECO:0000256" key="7">
    <source>
        <dbReference type="RuleBase" id="RU362004"/>
    </source>
</evidence>
<comment type="caution">
    <text evidence="10">The sequence shown here is derived from an EMBL/GenBank/DDBJ whole genome shotgun (WGS) entry which is preliminary data.</text>
</comment>
<comment type="similarity">
    <text evidence="2 7">Belongs to the polyadenylate-binding protein type-1 family.</text>
</comment>
<dbReference type="PROSITE" id="PS51309">
    <property type="entry name" value="PABC"/>
    <property type="match status" value="1"/>
</dbReference>
<dbReference type="FunFam" id="3.30.70.330:FF:000003">
    <property type="entry name" value="Polyadenylate-binding protein"/>
    <property type="match status" value="1"/>
</dbReference>
<dbReference type="InterPro" id="IPR045305">
    <property type="entry name" value="RRM2_I_PABPs"/>
</dbReference>
<dbReference type="GO" id="GO:0003723">
    <property type="term" value="F:RNA binding"/>
    <property type="evidence" value="ECO:0007669"/>
    <property type="project" value="UniProtKB-UniRule"/>
</dbReference>
<keyword evidence="4" id="KW-0677">Repeat</keyword>